<dbReference type="CDD" id="cd00531">
    <property type="entry name" value="NTF2_like"/>
    <property type="match status" value="1"/>
</dbReference>
<organism evidence="2 3">
    <name type="scientific">Gordonia hydrophobica</name>
    <dbReference type="NCBI Taxonomy" id="40516"/>
    <lineage>
        <taxon>Bacteria</taxon>
        <taxon>Bacillati</taxon>
        <taxon>Actinomycetota</taxon>
        <taxon>Actinomycetes</taxon>
        <taxon>Mycobacteriales</taxon>
        <taxon>Gordoniaceae</taxon>
        <taxon>Gordonia</taxon>
    </lineage>
</organism>
<sequence>MTADLDARIRRLEDRQAITDLVLLYFHVMDERELGALPRLFTDDAHLGSGDGVFDATGLTAITETYQGRFDALGPTFHYSHGTLVEFDAVEPDGNPSAATGTTTGHAEVVRNGTPMIVGLRYRDRYRRTGVGWRIADRVMSYCYYTPADQYVAVMSSDERNLAYGDPRPADWPSVLAGGDLSWLRSLATR</sequence>
<dbReference type="Gene3D" id="3.10.450.50">
    <property type="match status" value="1"/>
</dbReference>
<name>A0ABZ2TZF4_9ACTN</name>
<accession>A0ABZ2TZF4</accession>
<reference evidence="2 3" key="1">
    <citation type="journal article" date="2023" name="Virus Evol.">
        <title>Computational host range prediction-The good, the bad, and the ugly.</title>
        <authorList>
            <person name="Howell A.A."/>
            <person name="Versoza C.J."/>
            <person name="Pfeifer S.P."/>
        </authorList>
    </citation>
    <scope>NUCLEOTIDE SEQUENCE [LARGE SCALE GENOMIC DNA]</scope>
    <source>
        <strain evidence="2 3">1610/1b</strain>
    </source>
</reference>
<protein>
    <submittedName>
        <fullName evidence="2">Nuclear transport factor 2 family protein</fullName>
    </submittedName>
</protein>
<dbReference type="SUPFAM" id="SSF54427">
    <property type="entry name" value="NTF2-like"/>
    <property type="match status" value="1"/>
</dbReference>
<dbReference type="Proteomes" id="UP001479933">
    <property type="component" value="Chromosome"/>
</dbReference>
<dbReference type="InterPro" id="IPR037401">
    <property type="entry name" value="SnoaL-like"/>
</dbReference>
<evidence type="ECO:0000313" key="2">
    <source>
        <dbReference type="EMBL" id="WYY05774.1"/>
    </source>
</evidence>
<feature type="domain" description="SnoaL-like" evidence="1">
    <location>
        <begin position="10"/>
        <end position="138"/>
    </location>
</feature>
<dbReference type="InterPro" id="IPR032710">
    <property type="entry name" value="NTF2-like_dom_sf"/>
</dbReference>
<evidence type="ECO:0000313" key="3">
    <source>
        <dbReference type="Proteomes" id="UP001479933"/>
    </source>
</evidence>
<proteinExistence type="predicted"/>
<keyword evidence="3" id="KW-1185">Reference proteome</keyword>
<dbReference type="Pfam" id="PF13577">
    <property type="entry name" value="SnoaL_4"/>
    <property type="match status" value="1"/>
</dbReference>
<dbReference type="RefSeq" id="WP_066164651.1">
    <property type="nucleotide sequence ID" value="NZ_CP136137.1"/>
</dbReference>
<dbReference type="EMBL" id="CP136137">
    <property type="protein sequence ID" value="WYY05774.1"/>
    <property type="molecule type" value="Genomic_DNA"/>
</dbReference>
<gene>
    <name evidence="2" type="ORF">RVF87_11835</name>
</gene>
<evidence type="ECO:0000259" key="1">
    <source>
        <dbReference type="Pfam" id="PF13577"/>
    </source>
</evidence>